<dbReference type="AlphaFoldDB" id="A0A3N2BF96"/>
<dbReference type="InterPro" id="IPR041698">
    <property type="entry name" value="Methyltransf_25"/>
</dbReference>
<keyword evidence="3" id="KW-0949">S-adenosyl-L-methionine</keyword>
<name>A0A3N2BF96_9MICO</name>
<evidence type="ECO:0000313" key="5">
    <source>
        <dbReference type="EMBL" id="ROR73714.1"/>
    </source>
</evidence>
<evidence type="ECO:0000256" key="1">
    <source>
        <dbReference type="ARBA" id="ARBA00022603"/>
    </source>
</evidence>
<dbReference type="PANTHER" id="PTHR43464">
    <property type="entry name" value="METHYLTRANSFERASE"/>
    <property type="match status" value="1"/>
</dbReference>
<keyword evidence="6" id="KW-1185">Reference proteome</keyword>
<accession>A0A3N2BF96</accession>
<comment type="caution">
    <text evidence="5">The sequence shown here is derived from an EMBL/GenBank/DDBJ whole genome shotgun (WGS) entry which is preliminary data.</text>
</comment>
<dbReference type="GO" id="GO:0032259">
    <property type="term" value="P:methylation"/>
    <property type="evidence" value="ECO:0007669"/>
    <property type="project" value="UniProtKB-KW"/>
</dbReference>
<dbReference type="OrthoDB" id="9786503at2"/>
<keyword evidence="1 5" id="KW-0489">Methyltransferase</keyword>
<dbReference type="EMBL" id="RKHK01000001">
    <property type="protein sequence ID" value="ROR73714.1"/>
    <property type="molecule type" value="Genomic_DNA"/>
</dbReference>
<gene>
    <name evidence="5" type="ORF">EDD31_2102</name>
</gene>
<feature type="domain" description="Methyltransferase" evidence="4">
    <location>
        <begin position="48"/>
        <end position="139"/>
    </location>
</feature>
<dbReference type="Proteomes" id="UP000280668">
    <property type="component" value="Unassembled WGS sequence"/>
</dbReference>
<dbReference type="CDD" id="cd02440">
    <property type="entry name" value="AdoMet_MTases"/>
    <property type="match status" value="1"/>
</dbReference>
<organism evidence="5 6">
    <name type="scientific">Bogoriella caseilytica</name>
    <dbReference type="NCBI Taxonomy" id="56055"/>
    <lineage>
        <taxon>Bacteria</taxon>
        <taxon>Bacillati</taxon>
        <taxon>Actinomycetota</taxon>
        <taxon>Actinomycetes</taxon>
        <taxon>Micrococcales</taxon>
        <taxon>Bogoriellaceae</taxon>
        <taxon>Bogoriella</taxon>
    </lineage>
</organism>
<dbReference type="SUPFAM" id="SSF53335">
    <property type="entry name" value="S-adenosyl-L-methionine-dependent methyltransferases"/>
    <property type="match status" value="1"/>
</dbReference>
<protein>
    <submittedName>
        <fullName evidence="5">Chemotaxis protein methyltransferase CheR</fullName>
    </submittedName>
</protein>
<dbReference type="InterPro" id="IPR029063">
    <property type="entry name" value="SAM-dependent_MTases_sf"/>
</dbReference>
<dbReference type="Pfam" id="PF13649">
    <property type="entry name" value="Methyltransf_25"/>
    <property type="match status" value="1"/>
</dbReference>
<dbReference type="GO" id="GO:0008168">
    <property type="term" value="F:methyltransferase activity"/>
    <property type="evidence" value="ECO:0007669"/>
    <property type="project" value="UniProtKB-KW"/>
</dbReference>
<evidence type="ECO:0000259" key="4">
    <source>
        <dbReference type="Pfam" id="PF13649"/>
    </source>
</evidence>
<keyword evidence="2 5" id="KW-0808">Transferase</keyword>
<evidence type="ECO:0000256" key="2">
    <source>
        <dbReference type="ARBA" id="ARBA00022679"/>
    </source>
</evidence>
<dbReference type="PANTHER" id="PTHR43464:SF19">
    <property type="entry name" value="UBIQUINONE BIOSYNTHESIS O-METHYLTRANSFERASE, MITOCHONDRIAL"/>
    <property type="match status" value="1"/>
</dbReference>
<evidence type="ECO:0000313" key="6">
    <source>
        <dbReference type="Proteomes" id="UP000280668"/>
    </source>
</evidence>
<dbReference type="Gene3D" id="3.40.50.150">
    <property type="entry name" value="Vaccinia Virus protein VP39"/>
    <property type="match status" value="1"/>
</dbReference>
<sequence>MDDLHASPAESPASFWESRYSNAPRVWSGRVNQVLADVAAPLPPGRALDLGCGEGADAIWLAQQGWNATGMDISATAIARARAAAAHAAAGGAHYLVSDLSQLPSGVYDLVSASYFHSPVELARVEILRRASALVAPGGHLLVTSHADFPPWAEKPHHDHHFLNPQEEIDQLELEPGQWEIELAETRPRQATGPQGERATLDDVVVLIRRR</sequence>
<evidence type="ECO:0000256" key="3">
    <source>
        <dbReference type="ARBA" id="ARBA00022691"/>
    </source>
</evidence>
<proteinExistence type="predicted"/>
<reference evidence="5 6" key="1">
    <citation type="submission" date="2018-11" db="EMBL/GenBank/DDBJ databases">
        <title>Sequencing the genomes of 1000 actinobacteria strains.</title>
        <authorList>
            <person name="Klenk H.-P."/>
        </authorList>
    </citation>
    <scope>NUCLEOTIDE SEQUENCE [LARGE SCALE GENOMIC DNA]</scope>
    <source>
        <strain evidence="5 6">DSM 11294</strain>
    </source>
</reference>
<dbReference type="RefSeq" id="WP_123304098.1">
    <property type="nucleotide sequence ID" value="NZ_RKHK01000001.1"/>
</dbReference>